<keyword evidence="3" id="KW-1185">Reference proteome</keyword>
<evidence type="ECO:0000256" key="1">
    <source>
        <dbReference type="SAM" id="MobiDB-lite"/>
    </source>
</evidence>
<accession>A0AAE0NX81</accession>
<reference evidence="2" key="2">
    <citation type="submission" date="2023-06" db="EMBL/GenBank/DDBJ databases">
        <authorList>
            <consortium name="Lawrence Berkeley National Laboratory"/>
            <person name="Haridas S."/>
            <person name="Hensen N."/>
            <person name="Bonometti L."/>
            <person name="Westerberg I."/>
            <person name="Brannstrom I.O."/>
            <person name="Guillou S."/>
            <person name="Cros-Aarteil S."/>
            <person name="Calhoun S."/>
            <person name="Kuo A."/>
            <person name="Mondo S."/>
            <person name="Pangilinan J."/>
            <person name="Riley R."/>
            <person name="LaButti K."/>
            <person name="Andreopoulos B."/>
            <person name="Lipzen A."/>
            <person name="Chen C."/>
            <person name="Yanf M."/>
            <person name="Daum C."/>
            <person name="Ng V."/>
            <person name="Clum A."/>
            <person name="Steindorff A."/>
            <person name="Ohm R."/>
            <person name="Martin F."/>
            <person name="Silar P."/>
            <person name="Natvig D."/>
            <person name="Lalanne C."/>
            <person name="Gautier V."/>
            <person name="Ament-velasquez S.L."/>
            <person name="Kruys A."/>
            <person name="Hutchinson M.I."/>
            <person name="Powell A.J."/>
            <person name="Barry K."/>
            <person name="Miller A.N."/>
            <person name="Grigoriev I.V."/>
            <person name="Debuchy R."/>
            <person name="Gladieux P."/>
            <person name="Thoren M.H."/>
            <person name="Johannesson H."/>
        </authorList>
    </citation>
    <scope>NUCLEOTIDE SEQUENCE</scope>
    <source>
        <strain evidence="2">CBS 232.78</strain>
    </source>
</reference>
<feature type="region of interest" description="Disordered" evidence="1">
    <location>
        <begin position="162"/>
        <end position="197"/>
    </location>
</feature>
<dbReference type="AlphaFoldDB" id="A0AAE0NX81"/>
<protein>
    <submittedName>
        <fullName evidence="2">Uncharacterized protein</fullName>
    </submittedName>
</protein>
<dbReference type="Proteomes" id="UP001285441">
    <property type="component" value="Unassembled WGS sequence"/>
</dbReference>
<evidence type="ECO:0000313" key="2">
    <source>
        <dbReference type="EMBL" id="KAK3389285.1"/>
    </source>
</evidence>
<dbReference type="EMBL" id="JAULSW010000002">
    <property type="protein sequence ID" value="KAK3389285.1"/>
    <property type="molecule type" value="Genomic_DNA"/>
</dbReference>
<comment type="caution">
    <text evidence="2">The sequence shown here is derived from an EMBL/GenBank/DDBJ whole genome shotgun (WGS) entry which is preliminary data.</text>
</comment>
<proteinExistence type="predicted"/>
<gene>
    <name evidence="2" type="ORF">B0H63DRAFT_463333</name>
</gene>
<evidence type="ECO:0000313" key="3">
    <source>
        <dbReference type="Proteomes" id="UP001285441"/>
    </source>
</evidence>
<name>A0AAE0NX81_9PEZI</name>
<reference evidence="2" key="1">
    <citation type="journal article" date="2023" name="Mol. Phylogenet. Evol.">
        <title>Genome-scale phylogeny and comparative genomics of the fungal order Sordariales.</title>
        <authorList>
            <person name="Hensen N."/>
            <person name="Bonometti L."/>
            <person name="Westerberg I."/>
            <person name="Brannstrom I.O."/>
            <person name="Guillou S."/>
            <person name="Cros-Aarteil S."/>
            <person name="Calhoun S."/>
            <person name="Haridas S."/>
            <person name="Kuo A."/>
            <person name="Mondo S."/>
            <person name="Pangilinan J."/>
            <person name="Riley R."/>
            <person name="LaButti K."/>
            <person name="Andreopoulos B."/>
            <person name="Lipzen A."/>
            <person name="Chen C."/>
            <person name="Yan M."/>
            <person name="Daum C."/>
            <person name="Ng V."/>
            <person name="Clum A."/>
            <person name="Steindorff A."/>
            <person name="Ohm R.A."/>
            <person name="Martin F."/>
            <person name="Silar P."/>
            <person name="Natvig D.O."/>
            <person name="Lalanne C."/>
            <person name="Gautier V."/>
            <person name="Ament-Velasquez S.L."/>
            <person name="Kruys A."/>
            <person name="Hutchinson M.I."/>
            <person name="Powell A.J."/>
            <person name="Barry K."/>
            <person name="Miller A.N."/>
            <person name="Grigoriev I.V."/>
            <person name="Debuchy R."/>
            <person name="Gladieux P."/>
            <person name="Hiltunen Thoren M."/>
            <person name="Johannesson H."/>
        </authorList>
    </citation>
    <scope>NUCLEOTIDE SEQUENCE</scope>
    <source>
        <strain evidence="2">CBS 232.78</strain>
    </source>
</reference>
<organism evidence="2 3">
    <name type="scientific">Podospora didyma</name>
    <dbReference type="NCBI Taxonomy" id="330526"/>
    <lineage>
        <taxon>Eukaryota</taxon>
        <taxon>Fungi</taxon>
        <taxon>Dikarya</taxon>
        <taxon>Ascomycota</taxon>
        <taxon>Pezizomycotina</taxon>
        <taxon>Sordariomycetes</taxon>
        <taxon>Sordariomycetidae</taxon>
        <taxon>Sordariales</taxon>
        <taxon>Podosporaceae</taxon>
        <taxon>Podospora</taxon>
    </lineage>
</organism>
<sequence>MCVLLDCIQAYCFGPQGACAPRCCALSTIPQIRSCLNPGTGSGNGGGGGGGGVTAAPPPSNTDCSSMMGLLSSCEKATPSFTQLSPAAQATCLCLDDTGHYDPASDDTFDDVASACYDWARTSNTAWAATVSNGGALGFCTTYAAALAASVTSSAAGLGVSSTASSSRAPGSVSITSSPIPGASESAGGVPSSSTKSSKAPGHLAVTPFSHFAAVVFSVYCMLLV</sequence>